<evidence type="ECO:0000313" key="2">
    <source>
        <dbReference type="EMBL" id="GGC85580.1"/>
    </source>
</evidence>
<keyword evidence="3" id="KW-1185">Reference proteome</keyword>
<evidence type="ECO:0000256" key="1">
    <source>
        <dbReference type="PROSITE-ProRule" id="PRU00339"/>
    </source>
</evidence>
<organism evidence="2 3">
    <name type="scientific">Thalassobacillus devorans</name>
    <dbReference type="NCBI Taxonomy" id="279813"/>
    <lineage>
        <taxon>Bacteria</taxon>
        <taxon>Bacillati</taxon>
        <taxon>Bacillota</taxon>
        <taxon>Bacilli</taxon>
        <taxon>Bacillales</taxon>
        <taxon>Bacillaceae</taxon>
        <taxon>Thalassobacillus</taxon>
    </lineage>
</organism>
<accession>A0ABQ1NUQ2</accession>
<dbReference type="InterPro" id="IPR019734">
    <property type="entry name" value="TPR_rpt"/>
</dbReference>
<evidence type="ECO:0000313" key="3">
    <source>
        <dbReference type="Proteomes" id="UP000619534"/>
    </source>
</evidence>
<dbReference type="Proteomes" id="UP000619534">
    <property type="component" value="Unassembled WGS sequence"/>
</dbReference>
<sequence length="422" mass="50152">MNIADRLNYLLETENFIQPDFHQAPFLQQEWEAILAGLLPLRRDQAIYLAELWKIPYAYLTDYNKTDIDIHRKLQSLQHDMLTNNKQAEVTLSDLSAPYAIPSLMQEVIFKLLQAVHFYKKNKLDNIEKLESEYFSYMLPNNRIMKESGVFQKALFYYYGFKYYYEGKREESFAYFERLLEMTGDKEEVISLIQNLTLIANENKEYDRAVDFAKRMEEFSLTNKVNRGLAIARNYLGVLYLLKENYPAAIYYFEKMEHLDLTPLMRSRMYHNLGLLYSKQERRGEAIEMFLESKDIKESNQLKEDLFLAYHSLARNYFLAKQQDDANHYLKLAYQTAGNEDEESLAKKAEAEMRKESDPKTAIELYEQALKYYEKVQFMSELDELYPVLAELYKKIGNRDMEILYKKRHQALHKSQKEAKHA</sequence>
<dbReference type="RefSeq" id="WP_062442300.1">
    <property type="nucleotide sequence ID" value="NZ_BMCJ01000002.1"/>
</dbReference>
<dbReference type="SUPFAM" id="SSF48452">
    <property type="entry name" value="TPR-like"/>
    <property type="match status" value="1"/>
</dbReference>
<reference evidence="3" key="1">
    <citation type="journal article" date="2019" name="Int. J. Syst. Evol. Microbiol.">
        <title>The Global Catalogue of Microorganisms (GCM) 10K type strain sequencing project: providing services to taxonomists for standard genome sequencing and annotation.</title>
        <authorList>
            <consortium name="The Broad Institute Genomics Platform"/>
            <consortium name="The Broad Institute Genome Sequencing Center for Infectious Disease"/>
            <person name="Wu L."/>
            <person name="Ma J."/>
        </authorList>
    </citation>
    <scope>NUCLEOTIDE SEQUENCE [LARGE SCALE GENOMIC DNA]</scope>
    <source>
        <strain evidence="3">CCM 7282</strain>
    </source>
</reference>
<dbReference type="Pfam" id="PF13374">
    <property type="entry name" value="TPR_10"/>
    <property type="match status" value="1"/>
</dbReference>
<dbReference type="Gene3D" id="1.25.40.10">
    <property type="entry name" value="Tetratricopeptide repeat domain"/>
    <property type="match status" value="1"/>
</dbReference>
<comment type="caution">
    <text evidence="2">The sequence shown here is derived from an EMBL/GenBank/DDBJ whole genome shotgun (WGS) entry which is preliminary data.</text>
</comment>
<feature type="repeat" description="TPR" evidence="1">
    <location>
        <begin position="267"/>
        <end position="300"/>
    </location>
</feature>
<dbReference type="SMART" id="SM00028">
    <property type="entry name" value="TPR"/>
    <property type="match status" value="3"/>
</dbReference>
<keyword evidence="1" id="KW-0802">TPR repeat</keyword>
<dbReference type="EMBL" id="BMCJ01000002">
    <property type="protein sequence ID" value="GGC85580.1"/>
    <property type="molecule type" value="Genomic_DNA"/>
</dbReference>
<evidence type="ECO:0008006" key="4">
    <source>
        <dbReference type="Google" id="ProtNLM"/>
    </source>
</evidence>
<gene>
    <name evidence="2" type="ORF">GCM10007216_15370</name>
</gene>
<proteinExistence type="predicted"/>
<protein>
    <recommendedName>
        <fullName evidence="4">Tetratricopeptide repeat protein</fullName>
    </recommendedName>
</protein>
<dbReference type="PROSITE" id="PS50005">
    <property type="entry name" value="TPR"/>
    <property type="match status" value="1"/>
</dbReference>
<dbReference type="InterPro" id="IPR011990">
    <property type="entry name" value="TPR-like_helical_dom_sf"/>
</dbReference>
<name>A0ABQ1NUQ2_9BACI</name>